<dbReference type="Proteomes" id="UP000198960">
    <property type="component" value="Unassembled WGS sequence"/>
</dbReference>
<dbReference type="RefSeq" id="WP_091946675.1">
    <property type="nucleotide sequence ID" value="NZ_FOEE01000012.1"/>
</dbReference>
<organism evidence="3 4">
    <name type="scientific">Trujillonella endophytica</name>
    <dbReference type="NCBI Taxonomy" id="673521"/>
    <lineage>
        <taxon>Bacteria</taxon>
        <taxon>Bacillati</taxon>
        <taxon>Actinomycetota</taxon>
        <taxon>Actinomycetes</taxon>
        <taxon>Geodermatophilales</taxon>
        <taxon>Geodermatophilaceae</taxon>
        <taxon>Trujillonella</taxon>
    </lineage>
</organism>
<gene>
    <name evidence="3" type="ORF">SAMN05660991_03624</name>
</gene>
<feature type="compositionally biased region" description="Basic residues" evidence="1">
    <location>
        <begin position="60"/>
        <end position="69"/>
    </location>
</feature>
<feature type="transmembrane region" description="Helical" evidence="2">
    <location>
        <begin position="34"/>
        <end position="58"/>
    </location>
</feature>
<proteinExistence type="predicted"/>
<evidence type="ECO:0000313" key="3">
    <source>
        <dbReference type="EMBL" id="SEP15792.1"/>
    </source>
</evidence>
<dbReference type="EMBL" id="FOEE01000012">
    <property type="protein sequence ID" value="SEP15792.1"/>
    <property type="molecule type" value="Genomic_DNA"/>
</dbReference>
<evidence type="ECO:0000256" key="2">
    <source>
        <dbReference type="SAM" id="Phobius"/>
    </source>
</evidence>
<feature type="region of interest" description="Disordered" evidence="1">
    <location>
        <begin position="60"/>
        <end position="83"/>
    </location>
</feature>
<dbReference type="AlphaFoldDB" id="A0A1H8VK26"/>
<feature type="compositionally biased region" description="Low complexity" evidence="1">
    <location>
        <begin position="70"/>
        <end position="83"/>
    </location>
</feature>
<evidence type="ECO:0000313" key="4">
    <source>
        <dbReference type="Proteomes" id="UP000198960"/>
    </source>
</evidence>
<reference evidence="4" key="1">
    <citation type="submission" date="2016-10" db="EMBL/GenBank/DDBJ databases">
        <authorList>
            <person name="Varghese N."/>
            <person name="Submissions S."/>
        </authorList>
    </citation>
    <scope>NUCLEOTIDE SEQUENCE [LARGE SCALE GENOMIC DNA]</scope>
    <source>
        <strain evidence="4">DSM 45413</strain>
    </source>
</reference>
<keyword evidence="4" id="KW-1185">Reference proteome</keyword>
<sequence>MARWLAPMGALVSLLVLFAGLVRAETEQATTAGVSLTFWGAAGLLLVVAAVGVVEWNAGHRRPAARRPAARPAAAQQRPPRLG</sequence>
<keyword evidence="2" id="KW-1133">Transmembrane helix</keyword>
<accession>A0A1H8VK26</accession>
<dbReference type="OrthoDB" id="9990105at2"/>
<keyword evidence="2" id="KW-0812">Transmembrane</keyword>
<keyword evidence="2" id="KW-0472">Membrane</keyword>
<evidence type="ECO:0000256" key="1">
    <source>
        <dbReference type="SAM" id="MobiDB-lite"/>
    </source>
</evidence>
<protein>
    <submittedName>
        <fullName evidence="3">Uncharacterized protein</fullName>
    </submittedName>
</protein>
<name>A0A1H8VK26_9ACTN</name>